<keyword evidence="2" id="KW-1185">Reference proteome</keyword>
<sequence length="254" mass="28566">MIDSHAHLDLADFDHDRAELFNAMALKGINSALIPAISEQRWENQLAIAQQYHCYFALGIHPWYVPEDINASLVSLENMLAKHAANDRLVAVGECGLDKLKPDFDRQQQLLSGQLKIAINMEYPVILHGVKCHQELLSLLNRFPNPKGGVIHGFYGAPELASRYIELGYKLGIGGLLLNPKAKKLRKTITELDIKHFIIETDSPSMTPYNATEKRNTPLILPNVASEIANLQKKTTVFILERLNKNFSQLFELS</sequence>
<dbReference type="RefSeq" id="WP_080916400.1">
    <property type="nucleotide sequence ID" value="NZ_CP020472.1"/>
</dbReference>
<dbReference type="EMBL" id="CP020472">
    <property type="protein sequence ID" value="ARD23423.1"/>
    <property type="molecule type" value="Genomic_DNA"/>
</dbReference>
<evidence type="ECO:0000313" key="2">
    <source>
        <dbReference type="Proteomes" id="UP000191820"/>
    </source>
</evidence>
<dbReference type="PANTHER" id="PTHR46124:SF3">
    <property type="entry name" value="HYDROLASE"/>
    <property type="match status" value="1"/>
</dbReference>
<reference evidence="1 2" key="1">
    <citation type="submission" date="2017-03" db="EMBL/GenBank/DDBJ databases">
        <title>Genome sequencing of Shewanella japonica KCTC 22435.</title>
        <authorList>
            <person name="Kim K.M."/>
        </authorList>
    </citation>
    <scope>NUCLEOTIDE SEQUENCE [LARGE SCALE GENOMIC DNA]</scope>
    <source>
        <strain evidence="1 2">KCTC 22435</strain>
    </source>
</reference>
<dbReference type="InterPro" id="IPR032466">
    <property type="entry name" value="Metal_Hydrolase"/>
</dbReference>
<dbReference type="Gene3D" id="3.20.20.140">
    <property type="entry name" value="Metal-dependent hydrolases"/>
    <property type="match status" value="1"/>
</dbReference>
<proteinExistence type="predicted"/>
<dbReference type="PANTHER" id="PTHR46124">
    <property type="entry name" value="D-AMINOACYL-TRNA DEACYLASE"/>
    <property type="match status" value="1"/>
</dbReference>
<dbReference type="CDD" id="cd01310">
    <property type="entry name" value="TatD_DNAse"/>
    <property type="match status" value="1"/>
</dbReference>
<protein>
    <submittedName>
        <fullName evidence="1">TatD-related deoxyribonuclease</fullName>
    </submittedName>
</protein>
<organism evidence="1 2">
    <name type="scientific">Shewanella japonica</name>
    <dbReference type="NCBI Taxonomy" id="93973"/>
    <lineage>
        <taxon>Bacteria</taxon>
        <taxon>Pseudomonadati</taxon>
        <taxon>Pseudomonadota</taxon>
        <taxon>Gammaproteobacteria</taxon>
        <taxon>Alteromonadales</taxon>
        <taxon>Shewanellaceae</taxon>
        <taxon>Shewanella</taxon>
    </lineage>
</organism>
<dbReference type="Proteomes" id="UP000191820">
    <property type="component" value="Chromosome"/>
</dbReference>
<accession>A0ABM6JNX9</accession>
<dbReference type="Pfam" id="PF01026">
    <property type="entry name" value="TatD_DNase"/>
    <property type="match status" value="1"/>
</dbReference>
<gene>
    <name evidence="1" type="ORF">SJ2017_3154</name>
</gene>
<name>A0ABM6JNX9_9GAMM</name>
<dbReference type="InterPro" id="IPR001130">
    <property type="entry name" value="TatD-like"/>
</dbReference>
<dbReference type="PIRSF" id="PIRSF005902">
    <property type="entry name" value="DNase_TatD"/>
    <property type="match status" value="1"/>
</dbReference>
<evidence type="ECO:0000313" key="1">
    <source>
        <dbReference type="EMBL" id="ARD23423.1"/>
    </source>
</evidence>
<dbReference type="SUPFAM" id="SSF51556">
    <property type="entry name" value="Metallo-dependent hydrolases"/>
    <property type="match status" value="1"/>
</dbReference>